<feature type="non-terminal residue" evidence="2">
    <location>
        <position position="661"/>
    </location>
</feature>
<evidence type="ECO:0000313" key="2">
    <source>
        <dbReference type="EMBL" id="ORZ15586.1"/>
    </source>
</evidence>
<comment type="caution">
    <text evidence="2">The sequence shown here is derived from an EMBL/GenBank/DDBJ whole genome shotgun (WGS) entry which is preliminary data.</text>
</comment>
<dbReference type="OrthoDB" id="2372567at2759"/>
<protein>
    <submittedName>
        <fullName evidence="2">Uncharacterized protein</fullName>
    </submittedName>
</protein>
<name>A0A1X2IFB8_9FUNG</name>
<proteinExistence type="predicted"/>
<dbReference type="AlphaFoldDB" id="A0A1X2IFB8"/>
<sequence length="661" mass="74389">MQNSPSLHHHHSFLQFPCSISSSASFMPQQVEPPTTVQTKSSFSEIEPIHEIPLYHLTLSEPSSFISPSLHTSRSIEPFISPLTETNLDYHKSTFCSSFEAKQHHVDSFIQNQKALLEQEHELQRKTKAEIQSLIPLNTRSLDEELVLDDSQQQWTDLLYSSPATTSRKRFSFSSLPTPTSDRRGRTALINSWFSNVVDYKGHETNGTTGQQPPVNETIDTECGRTPRKQWLKSLIQWLRFGQGKKRAKIAEGNDEAHQLQHHDLQRQSPLSLATMTATSIEEEKLRYKMTVDPTLEDDCQHYDERRHQSKKAARHVSWSMGTSFEEYRLDKARSMEHDFYDNNTRNGSQRRSKIPHLFFPTRNADAAAAAAAYMDEPPSPSTPTTPSFLPHSAPASPTSSTNQKKGFGLSFVQHSLSSTKRSLLHPQKNLTRRRKRKVYHITAQDTASGGNNDMEGNDENINTQPYFYRPSVSENNTTQNRRYSSGHLIESYSPRLSALKEEAAVTDVAMMAANNKQNLVAFRYPRMVRMKNLRGAAKHGLPLDKNNDGVGVGVGSGSGDDIGNGDERMDNGHAISSGNWISSQLLYKYSSQKMGILDPYDDDKDVVFGVENGGEDDDDDDNSLVKYSRQYRNSTKRRSDPGAGLSAPPFPIGRPLSSFY</sequence>
<feature type="compositionally biased region" description="Low complexity" evidence="1">
    <location>
        <begin position="385"/>
        <end position="402"/>
    </location>
</feature>
<feature type="compositionally biased region" description="Acidic residues" evidence="1">
    <location>
        <begin position="614"/>
        <end position="623"/>
    </location>
</feature>
<keyword evidence="3" id="KW-1185">Reference proteome</keyword>
<organism evidence="2 3">
    <name type="scientific">Absidia repens</name>
    <dbReference type="NCBI Taxonomy" id="90262"/>
    <lineage>
        <taxon>Eukaryota</taxon>
        <taxon>Fungi</taxon>
        <taxon>Fungi incertae sedis</taxon>
        <taxon>Mucoromycota</taxon>
        <taxon>Mucoromycotina</taxon>
        <taxon>Mucoromycetes</taxon>
        <taxon>Mucorales</taxon>
        <taxon>Cunninghamellaceae</taxon>
        <taxon>Absidia</taxon>
    </lineage>
</organism>
<evidence type="ECO:0000313" key="3">
    <source>
        <dbReference type="Proteomes" id="UP000193560"/>
    </source>
</evidence>
<evidence type="ECO:0000256" key="1">
    <source>
        <dbReference type="SAM" id="MobiDB-lite"/>
    </source>
</evidence>
<reference evidence="2 3" key="1">
    <citation type="submission" date="2016-07" db="EMBL/GenBank/DDBJ databases">
        <title>Pervasive Adenine N6-methylation of Active Genes in Fungi.</title>
        <authorList>
            <consortium name="DOE Joint Genome Institute"/>
            <person name="Mondo S.J."/>
            <person name="Dannebaum R.O."/>
            <person name="Kuo R.C."/>
            <person name="Labutti K."/>
            <person name="Haridas S."/>
            <person name="Kuo A."/>
            <person name="Salamov A."/>
            <person name="Ahrendt S.R."/>
            <person name="Lipzen A."/>
            <person name="Sullivan W."/>
            <person name="Andreopoulos W.B."/>
            <person name="Clum A."/>
            <person name="Lindquist E."/>
            <person name="Daum C."/>
            <person name="Ramamoorthy G.K."/>
            <person name="Gryganskyi A."/>
            <person name="Culley D."/>
            <person name="Magnuson J.K."/>
            <person name="James T.Y."/>
            <person name="O'Malley M.A."/>
            <person name="Stajich J.E."/>
            <person name="Spatafora J.W."/>
            <person name="Visel A."/>
            <person name="Grigoriev I.V."/>
        </authorList>
    </citation>
    <scope>NUCLEOTIDE SEQUENCE [LARGE SCALE GENOMIC DNA]</scope>
    <source>
        <strain evidence="2 3">NRRL 1336</strain>
    </source>
</reference>
<accession>A0A1X2IFB8</accession>
<gene>
    <name evidence="2" type="ORF">BCR42DRAFT_415496</name>
</gene>
<feature type="region of interest" description="Disordered" evidence="1">
    <location>
        <begin position="374"/>
        <end position="406"/>
    </location>
</feature>
<dbReference type="EMBL" id="MCGE01000012">
    <property type="protein sequence ID" value="ORZ15586.1"/>
    <property type="molecule type" value="Genomic_DNA"/>
</dbReference>
<dbReference type="Proteomes" id="UP000193560">
    <property type="component" value="Unassembled WGS sequence"/>
</dbReference>
<feature type="region of interest" description="Disordered" evidence="1">
    <location>
        <begin position="608"/>
        <end position="661"/>
    </location>
</feature>